<dbReference type="InterPro" id="IPR047057">
    <property type="entry name" value="MerR_fam"/>
</dbReference>
<evidence type="ECO:0000313" key="4">
    <source>
        <dbReference type="Proteomes" id="UP000221011"/>
    </source>
</evidence>
<dbReference type="AlphaFoldDB" id="A0A291QBV1"/>
<dbReference type="RefSeq" id="WP_098243608.1">
    <property type="nucleotide sequence ID" value="NZ_CP022685.1"/>
</dbReference>
<dbReference type="GO" id="GO:0003700">
    <property type="term" value="F:DNA-binding transcription factor activity"/>
    <property type="evidence" value="ECO:0007669"/>
    <property type="project" value="InterPro"/>
</dbReference>
<dbReference type="PROSITE" id="PS50937">
    <property type="entry name" value="HTH_MERR_2"/>
    <property type="match status" value="1"/>
</dbReference>
<organism evidence="3 4">
    <name type="scientific">Streptomyces formicae</name>
    <dbReference type="NCBI Taxonomy" id="1616117"/>
    <lineage>
        <taxon>Bacteria</taxon>
        <taxon>Bacillati</taxon>
        <taxon>Actinomycetota</taxon>
        <taxon>Actinomycetes</taxon>
        <taxon>Kitasatosporales</taxon>
        <taxon>Streptomycetaceae</taxon>
        <taxon>Streptomyces</taxon>
    </lineage>
</organism>
<gene>
    <name evidence="3" type="ORF">KY5_4030c</name>
</gene>
<dbReference type="GO" id="GO:0003677">
    <property type="term" value="F:DNA binding"/>
    <property type="evidence" value="ECO:0007669"/>
    <property type="project" value="UniProtKB-KW"/>
</dbReference>
<dbReference type="KEGG" id="sfk:KY5_4030c"/>
<dbReference type="PANTHER" id="PTHR30204">
    <property type="entry name" value="REDOX-CYCLING DRUG-SENSING TRANSCRIPTIONAL ACTIVATOR SOXR"/>
    <property type="match status" value="1"/>
</dbReference>
<evidence type="ECO:0000313" key="3">
    <source>
        <dbReference type="EMBL" id="ATL29048.1"/>
    </source>
</evidence>
<dbReference type="Pfam" id="PF13411">
    <property type="entry name" value="MerR_1"/>
    <property type="match status" value="1"/>
</dbReference>
<feature type="domain" description="HTH merR-type" evidence="2">
    <location>
        <begin position="16"/>
        <end position="86"/>
    </location>
</feature>
<keyword evidence="1" id="KW-0238">DNA-binding</keyword>
<dbReference type="InterPro" id="IPR009061">
    <property type="entry name" value="DNA-bd_dom_put_sf"/>
</dbReference>
<sequence>MSADADGLSPTEEAVGLSIGRVAETTGLSVHALRFFEREGLFLREIPRSGGGQRIYAQADVDWLLLCGRLRASGMPIATVKRFAALVRSGPGNEEERLALLQEHERNVRAKIDDLGSCLDVIHNKVVIYERHVREGTAAGVWAPGNPLDAAPSPR</sequence>
<protein>
    <submittedName>
        <fullName evidence="3">MerR-family transcriptional regulator</fullName>
    </submittedName>
</protein>
<evidence type="ECO:0000256" key="1">
    <source>
        <dbReference type="ARBA" id="ARBA00023125"/>
    </source>
</evidence>
<dbReference type="CDD" id="cd01109">
    <property type="entry name" value="HTH_YyaN"/>
    <property type="match status" value="1"/>
</dbReference>
<name>A0A291QBV1_9ACTN</name>
<proteinExistence type="predicted"/>
<evidence type="ECO:0000259" key="2">
    <source>
        <dbReference type="PROSITE" id="PS50937"/>
    </source>
</evidence>
<dbReference type="Gene3D" id="1.10.1660.10">
    <property type="match status" value="1"/>
</dbReference>
<dbReference type="EMBL" id="CP022685">
    <property type="protein sequence ID" value="ATL29048.1"/>
    <property type="molecule type" value="Genomic_DNA"/>
</dbReference>
<dbReference type="SMART" id="SM00422">
    <property type="entry name" value="HTH_MERR"/>
    <property type="match status" value="1"/>
</dbReference>
<dbReference type="SUPFAM" id="SSF46955">
    <property type="entry name" value="Putative DNA-binding domain"/>
    <property type="match status" value="1"/>
</dbReference>
<accession>A0A291QBV1</accession>
<dbReference type="InterPro" id="IPR000551">
    <property type="entry name" value="MerR-type_HTH_dom"/>
</dbReference>
<reference evidence="3 4" key="1">
    <citation type="submission" date="2017-08" db="EMBL/GenBank/DDBJ databases">
        <title>Complete Genome Sequence of Streptomyces formicae KY5, the formicamycin producer.</title>
        <authorList>
            <person name="Holmes N.A."/>
            <person name="Devine R."/>
            <person name="Qin Z."/>
            <person name="Seipke R.F."/>
            <person name="Wilkinson B."/>
            <person name="Hutchings M.I."/>
        </authorList>
    </citation>
    <scope>NUCLEOTIDE SEQUENCE [LARGE SCALE GENOMIC DNA]</scope>
    <source>
        <strain evidence="3 4">KY5</strain>
    </source>
</reference>
<dbReference type="PANTHER" id="PTHR30204:SF98">
    <property type="entry name" value="HTH-TYPE TRANSCRIPTIONAL REGULATOR ADHR"/>
    <property type="match status" value="1"/>
</dbReference>
<keyword evidence="4" id="KW-1185">Reference proteome</keyword>
<dbReference type="Proteomes" id="UP000221011">
    <property type="component" value="Chromosome"/>
</dbReference>